<proteinExistence type="inferred from homology"/>
<dbReference type="GO" id="GO:0004124">
    <property type="term" value="F:cysteine synthase activity"/>
    <property type="evidence" value="ECO:0007669"/>
    <property type="project" value="TreeGrafter"/>
</dbReference>
<dbReference type="InterPro" id="IPR015422">
    <property type="entry name" value="PyrdxlP-dep_Trfase_small"/>
</dbReference>
<dbReference type="RefSeq" id="WP_111322405.1">
    <property type="nucleotide sequence ID" value="NZ_BIFX01000001.1"/>
</dbReference>
<evidence type="ECO:0000256" key="6">
    <source>
        <dbReference type="ARBA" id="ARBA00071157"/>
    </source>
</evidence>
<reference evidence="9 10" key="1">
    <citation type="submission" date="2018-06" db="EMBL/GenBank/DDBJ databases">
        <title>Genomic Encyclopedia of Archaeal and Bacterial Type Strains, Phase II (KMG-II): from individual species to whole genera.</title>
        <authorList>
            <person name="Goeker M."/>
        </authorList>
    </citation>
    <scope>NUCLEOTIDE SEQUENCE [LARGE SCALE GENOMIC DNA]</scope>
    <source>
        <strain evidence="9 10">ATCC BAA-1881</strain>
    </source>
</reference>
<keyword evidence="10" id="KW-1185">Reference proteome</keyword>
<comment type="caution">
    <text evidence="9">The sequence shown here is derived from an EMBL/GenBank/DDBJ whole genome shotgun (WGS) entry which is preliminary data.</text>
</comment>
<gene>
    <name evidence="9" type="ORF">EI42_02546</name>
</gene>
<dbReference type="InterPro" id="IPR054542">
    <property type="entry name" value="Cys_met_metab_PP"/>
</dbReference>
<dbReference type="PANTHER" id="PTHR43797">
    <property type="entry name" value="HOMOCYSTEINE/CYSTEINE SYNTHASE"/>
    <property type="match status" value="1"/>
</dbReference>
<evidence type="ECO:0000256" key="2">
    <source>
        <dbReference type="ARBA" id="ARBA00011881"/>
    </source>
</evidence>
<dbReference type="PIRSF" id="PIRSF001434">
    <property type="entry name" value="CGS"/>
    <property type="match status" value="1"/>
</dbReference>
<dbReference type="Gene3D" id="3.40.640.10">
    <property type="entry name" value="Type I PLP-dependent aspartate aminotransferase-like (Major domain)"/>
    <property type="match status" value="1"/>
</dbReference>
<dbReference type="EMBL" id="QKUF01000007">
    <property type="protein sequence ID" value="PZW30574.1"/>
    <property type="molecule type" value="Genomic_DNA"/>
</dbReference>
<dbReference type="NCBIfam" id="TIGR01326">
    <property type="entry name" value="OAH_OAS_sulfhy"/>
    <property type="match status" value="1"/>
</dbReference>
<dbReference type="Proteomes" id="UP000248806">
    <property type="component" value="Unassembled WGS sequence"/>
</dbReference>
<evidence type="ECO:0000313" key="9">
    <source>
        <dbReference type="EMBL" id="PZW30574.1"/>
    </source>
</evidence>
<dbReference type="FunFam" id="3.40.640.10:FF:000035">
    <property type="entry name" value="O-succinylhomoserine sulfhydrylase"/>
    <property type="match status" value="1"/>
</dbReference>
<evidence type="ECO:0000256" key="3">
    <source>
        <dbReference type="ARBA" id="ARBA00022679"/>
    </source>
</evidence>
<protein>
    <recommendedName>
        <fullName evidence="6">O-succinylhomoserine sulfhydrylase</fullName>
    </recommendedName>
</protein>
<evidence type="ECO:0000313" key="10">
    <source>
        <dbReference type="Proteomes" id="UP000248806"/>
    </source>
</evidence>
<name>A0A326ULK8_THEHA</name>
<dbReference type="InterPro" id="IPR006235">
    <property type="entry name" value="OAc-hSer/O-AcSer_sulfhydrylase"/>
</dbReference>
<keyword evidence="9" id="KW-0456">Lyase</keyword>
<comment type="cofactor">
    <cofactor evidence="1 8">
        <name>pyridoxal 5'-phosphate</name>
        <dbReference type="ChEBI" id="CHEBI:597326"/>
    </cofactor>
</comment>
<keyword evidence="4 7" id="KW-0663">Pyridoxal phosphate</keyword>
<accession>A0A326ULK8</accession>
<dbReference type="GO" id="GO:0003961">
    <property type="term" value="F:O-acetylhomoserine aminocarboxypropyltransferase activity"/>
    <property type="evidence" value="ECO:0007669"/>
    <property type="project" value="TreeGrafter"/>
</dbReference>
<evidence type="ECO:0000256" key="8">
    <source>
        <dbReference type="RuleBase" id="RU362118"/>
    </source>
</evidence>
<comment type="subunit">
    <text evidence="2">Homotetramer.</text>
</comment>
<dbReference type="PANTHER" id="PTHR43797:SF2">
    <property type="entry name" value="HOMOCYSTEINE_CYSTEINE SYNTHASE"/>
    <property type="match status" value="1"/>
</dbReference>
<evidence type="ECO:0000256" key="4">
    <source>
        <dbReference type="ARBA" id="ARBA00022898"/>
    </source>
</evidence>
<dbReference type="InterPro" id="IPR015421">
    <property type="entry name" value="PyrdxlP-dep_Trfase_major"/>
</dbReference>
<feature type="modified residue" description="N6-(pyridoxal phosphate)lysine" evidence="7">
    <location>
        <position position="213"/>
    </location>
</feature>
<sequence>MPEIDGDHIFGFDTLAVHAGQRPDPATGARAVPIYQTTSYVFDDTDHAAHLFALQRFGNIYTRIMNPTTAVFEERIAALEGGTGAVATASGMAAQMVTMMTLLRPGDELIASSSLYGGTHTQFDIMLRTWGINTVFVDSTDPENYRRAITPRTRALYGETIGNPRGDVLDIEAVATIAHEAGVPLIVDNTFATPYLCRPFTYGADIIVHSATKFIGGHGTSIAGVIVENGRFPWDNGKFPHIVDPSPGYHGVRFYETFGDFCFVMKARCETVRDAGPSLSPFNSFMLLQGLETLSLRMDRHCQNALQVAQFLHEHPAVSWVRYPGLPDDPSYELAQRYLPKGAGAIFTFGVKGGYEAGKEVINNVKLFSHLANVGDARSLIIHPASTTHQQLSEEDQLAGGVTPDLIRLSIGIEDISDILWDLDQALHKATGKTQHPVTRTISDEGVRE</sequence>
<dbReference type="CDD" id="cd00614">
    <property type="entry name" value="CGS_like"/>
    <property type="match status" value="1"/>
</dbReference>
<dbReference type="GO" id="GO:0005737">
    <property type="term" value="C:cytoplasm"/>
    <property type="evidence" value="ECO:0007669"/>
    <property type="project" value="TreeGrafter"/>
</dbReference>
<dbReference type="Gene3D" id="3.90.1150.10">
    <property type="entry name" value="Aspartate Aminotransferase, domain 1"/>
    <property type="match status" value="1"/>
</dbReference>
<evidence type="ECO:0000256" key="5">
    <source>
        <dbReference type="ARBA" id="ARBA00060995"/>
    </source>
</evidence>
<dbReference type="InterPro" id="IPR000277">
    <property type="entry name" value="Cys/Met-Metab_PyrdxlP-dep_enz"/>
</dbReference>
<dbReference type="GO" id="GO:0071269">
    <property type="term" value="P:L-homocysteine biosynthetic process"/>
    <property type="evidence" value="ECO:0007669"/>
    <property type="project" value="TreeGrafter"/>
</dbReference>
<dbReference type="FunFam" id="3.90.1150.10:FF:000033">
    <property type="entry name" value="Cystathionine gamma-synthase"/>
    <property type="match status" value="1"/>
</dbReference>
<dbReference type="AlphaFoldDB" id="A0A326ULK8"/>
<keyword evidence="3" id="KW-0808">Transferase</keyword>
<dbReference type="GO" id="GO:0030170">
    <property type="term" value="F:pyridoxal phosphate binding"/>
    <property type="evidence" value="ECO:0007669"/>
    <property type="project" value="InterPro"/>
</dbReference>
<dbReference type="PROSITE" id="PS00868">
    <property type="entry name" value="CYS_MET_METAB_PP"/>
    <property type="match status" value="1"/>
</dbReference>
<dbReference type="OrthoDB" id="9780685at2"/>
<dbReference type="InterPro" id="IPR015424">
    <property type="entry name" value="PyrdxlP-dep_Trfase"/>
</dbReference>
<comment type="similarity">
    <text evidence="5">Belongs to the trans-sulfuration enzymes family. MetZ subfamily.</text>
</comment>
<dbReference type="NCBIfam" id="NF004650">
    <property type="entry name" value="PRK05994.1"/>
    <property type="match status" value="1"/>
</dbReference>
<dbReference type="GO" id="GO:0019346">
    <property type="term" value="P:transsulfuration"/>
    <property type="evidence" value="ECO:0007669"/>
    <property type="project" value="InterPro"/>
</dbReference>
<dbReference type="GO" id="GO:0016829">
    <property type="term" value="F:lyase activity"/>
    <property type="evidence" value="ECO:0007669"/>
    <property type="project" value="UniProtKB-KW"/>
</dbReference>
<evidence type="ECO:0000256" key="1">
    <source>
        <dbReference type="ARBA" id="ARBA00001933"/>
    </source>
</evidence>
<dbReference type="Pfam" id="PF01053">
    <property type="entry name" value="Cys_Met_Meta_PP"/>
    <property type="match status" value="1"/>
</dbReference>
<evidence type="ECO:0000256" key="7">
    <source>
        <dbReference type="PIRSR" id="PIRSR001434-2"/>
    </source>
</evidence>
<dbReference type="SUPFAM" id="SSF53383">
    <property type="entry name" value="PLP-dependent transferases"/>
    <property type="match status" value="1"/>
</dbReference>
<organism evidence="9 10">
    <name type="scientific">Thermosporothrix hazakensis</name>
    <dbReference type="NCBI Taxonomy" id="644383"/>
    <lineage>
        <taxon>Bacteria</taxon>
        <taxon>Bacillati</taxon>
        <taxon>Chloroflexota</taxon>
        <taxon>Ktedonobacteria</taxon>
        <taxon>Ktedonobacterales</taxon>
        <taxon>Thermosporotrichaceae</taxon>
        <taxon>Thermosporothrix</taxon>
    </lineage>
</organism>
<dbReference type="GO" id="GO:0006535">
    <property type="term" value="P:cysteine biosynthetic process from serine"/>
    <property type="evidence" value="ECO:0007669"/>
    <property type="project" value="TreeGrafter"/>
</dbReference>